<name>A0A4R4ZP32_9ACTN</name>
<evidence type="ECO:0000313" key="1">
    <source>
        <dbReference type="EMBL" id="TDD60661.1"/>
    </source>
</evidence>
<dbReference type="InterPro" id="IPR012349">
    <property type="entry name" value="Split_barrel_FMN-bd"/>
</dbReference>
<evidence type="ECO:0000313" key="2">
    <source>
        <dbReference type="Proteomes" id="UP000295124"/>
    </source>
</evidence>
<organism evidence="1 2">
    <name type="scientific">Kribbella antibiotica</name>
    <dbReference type="NCBI Taxonomy" id="190195"/>
    <lineage>
        <taxon>Bacteria</taxon>
        <taxon>Bacillati</taxon>
        <taxon>Actinomycetota</taxon>
        <taxon>Actinomycetes</taxon>
        <taxon>Propionibacteriales</taxon>
        <taxon>Kribbellaceae</taxon>
        <taxon>Kribbella</taxon>
    </lineage>
</organism>
<protein>
    <submittedName>
        <fullName evidence="1">Pyridoxamine 5'-phosphate oxidase family protein</fullName>
    </submittedName>
</protein>
<reference evidence="1 2" key="1">
    <citation type="submission" date="2019-03" db="EMBL/GenBank/DDBJ databases">
        <title>Draft genome sequences of novel Actinobacteria.</title>
        <authorList>
            <person name="Sahin N."/>
            <person name="Ay H."/>
            <person name="Saygin H."/>
        </authorList>
    </citation>
    <scope>NUCLEOTIDE SEQUENCE [LARGE SCALE GENOMIC DNA]</scope>
    <source>
        <strain evidence="1 2">JCM 13523</strain>
    </source>
</reference>
<keyword evidence="2" id="KW-1185">Reference proteome</keyword>
<dbReference type="RefSeq" id="WP_132166986.1">
    <property type="nucleotide sequence ID" value="NZ_SMKX01000022.1"/>
</dbReference>
<dbReference type="Pfam" id="PF12900">
    <property type="entry name" value="Pyridox_ox_2"/>
    <property type="match status" value="1"/>
</dbReference>
<dbReference type="EMBL" id="SMKX01000022">
    <property type="protein sequence ID" value="TDD60661.1"/>
    <property type="molecule type" value="Genomic_DNA"/>
</dbReference>
<dbReference type="InterPro" id="IPR024747">
    <property type="entry name" value="Pyridox_Oxase-rel"/>
</dbReference>
<dbReference type="SUPFAM" id="SSF50475">
    <property type="entry name" value="FMN-binding split barrel"/>
    <property type="match status" value="1"/>
</dbReference>
<sequence>MKAPQRSAQRFDHAGLEILDAADCLKLMQTVPIGRIVFTEGGLPTVRPVNFTIDGETVVFCTADGDKYRAAERGDIVAFETDSIDAVSQTGWTVTVVGHLSRLTDAETTDVSLDLPARSWVPGRWPHFIRLTVESLRGRRVMIWPPPGDDALLGDRNGQRDES</sequence>
<comment type="caution">
    <text evidence="1">The sequence shown here is derived from an EMBL/GenBank/DDBJ whole genome shotgun (WGS) entry which is preliminary data.</text>
</comment>
<dbReference type="OrthoDB" id="5193072at2"/>
<dbReference type="AlphaFoldDB" id="A0A4R4ZP32"/>
<dbReference type="Proteomes" id="UP000295124">
    <property type="component" value="Unassembled WGS sequence"/>
</dbReference>
<accession>A0A4R4ZP32</accession>
<proteinExistence type="predicted"/>
<dbReference type="Gene3D" id="2.30.110.10">
    <property type="entry name" value="Electron Transport, Fmn-binding Protein, Chain A"/>
    <property type="match status" value="1"/>
</dbReference>
<gene>
    <name evidence="1" type="ORF">E1263_10310</name>
</gene>